<evidence type="ECO:0000313" key="1">
    <source>
        <dbReference type="EMBL" id="MPC99694.1"/>
    </source>
</evidence>
<protein>
    <submittedName>
        <fullName evidence="1">Uncharacterized protein</fullName>
    </submittedName>
</protein>
<dbReference type="Proteomes" id="UP000324222">
    <property type="component" value="Unassembled WGS sequence"/>
</dbReference>
<evidence type="ECO:0000313" key="2">
    <source>
        <dbReference type="Proteomes" id="UP000324222"/>
    </source>
</evidence>
<dbReference type="AlphaFoldDB" id="A0A5B7K4Y2"/>
<proteinExistence type="predicted"/>
<keyword evidence="2" id="KW-1185">Reference proteome</keyword>
<reference evidence="1 2" key="1">
    <citation type="submission" date="2019-05" db="EMBL/GenBank/DDBJ databases">
        <title>Another draft genome of Portunus trituberculatus and its Hox gene families provides insights of decapod evolution.</title>
        <authorList>
            <person name="Jeong J.-H."/>
            <person name="Song I."/>
            <person name="Kim S."/>
            <person name="Choi T."/>
            <person name="Kim D."/>
            <person name="Ryu S."/>
            <person name="Kim W."/>
        </authorList>
    </citation>
    <scope>NUCLEOTIDE SEQUENCE [LARGE SCALE GENOMIC DNA]</scope>
    <source>
        <tissue evidence="1">Muscle</tissue>
    </source>
</reference>
<comment type="caution">
    <text evidence="1">The sequence shown here is derived from an EMBL/GenBank/DDBJ whole genome shotgun (WGS) entry which is preliminary data.</text>
</comment>
<organism evidence="1 2">
    <name type="scientific">Portunus trituberculatus</name>
    <name type="common">Swimming crab</name>
    <name type="synonym">Neptunus trituberculatus</name>
    <dbReference type="NCBI Taxonomy" id="210409"/>
    <lineage>
        <taxon>Eukaryota</taxon>
        <taxon>Metazoa</taxon>
        <taxon>Ecdysozoa</taxon>
        <taxon>Arthropoda</taxon>
        <taxon>Crustacea</taxon>
        <taxon>Multicrustacea</taxon>
        <taxon>Malacostraca</taxon>
        <taxon>Eumalacostraca</taxon>
        <taxon>Eucarida</taxon>
        <taxon>Decapoda</taxon>
        <taxon>Pleocyemata</taxon>
        <taxon>Brachyura</taxon>
        <taxon>Eubrachyura</taxon>
        <taxon>Portunoidea</taxon>
        <taxon>Portunidae</taxon>
        <taxon>Portuninae</taxon>
        <taxon>Portunus</taxon>
    </lineage>
</organism>
<name>A0A5B7K4Y2_PORTR</name>
<dbReference type="EMBL" id="VSRR010119408">
    <property type="protein sequence ID" value="MPC99694.1"/>
    <property type="molecule type" value="Genomic_DNA"/>
</dbReference>
<sequence length="64" mass="7517">MTWIKTPPHQPLSLPVSTHQHFLQFSMILEHFLLFPTRNAISVAIRGRSGKWKYMRVWSNIGVQ</sequence>
<gene>
    <name evidence="1" type="ORF">E2C01_095122</name>
</gene>
<accession>A0A5B7K4Y2</accession>